<protein>
    <submittedName>
        <fullName evidence="1">RCG20247</fullName>
    </submittedName>
</protein>
<evidence type="ECO:0000313" key="1">
    <source>
        <dbReference type="EMBL" id="EDL94746.1"/>
    </source>
</evidence>
<name>A6JG90_RAT</name>
<reference evidence="2" key="1">
    <citation type="submission" date="2005-09" db="EMBL/GenBank/DDBJ databases">
        <authorList>
            <person name="Mural R.J."/>
            <person name="Li P.W."/>
            <person name="Adams M.D."/>
            <person name="Amanatides P.G."/>
            <person name="Baden-Tillson H."/>
            <person name="Barnstead M."/>
            <person name="Chin S.H."/>
            <person name="Dew I."/>
            <person name="Evans C.A."/>
            <person name="Ferriera S."/>
            <person name="Flanigan M."/>
            <person name="Fosler C."/>
            <person name="Glodek A."/>
            <person name="Gu Z."/>
            <person name="Holt R.A."/>
            <person name="Jennings D."/>
            <person name="Kraft C.L."/>
            <person name="Lu F."/>
            <person name="Nguyen T."/>
            <person name="Nusskern D.R."/>
            <person name="Pfannkoch C.M."/>
            <person name="Sitter C."/>
            <person name="Sutton G.G."/>
            <person name="Venter J.C."/>
            <person name="Wang Z."/>
            <person name="Woodage T."/>
            <person name="Zheng X.H."/>
            <person name="Zhong F."/>
        </authorList>
    </citation>
    <scope>NUCLEOTIDE SEQUENCE [LARGE SCALE GENOMIC DNA]</scope>
    <source>
        <strain>BN</strain>
        <strain evidence="2">Sprague-Dawley</strain>
    </source>
</reference>
<dbReference type="Proteomes" id="UP000234681">
    <property type="component" value="Chromosome 13"/>
</dbReference>
<gene>
    <name evidence="1" type="ORF">rCG_20247</name>
</gene>
<accession>A6JG90</accession>
<organism evidence="1 2">
    <name type="scientific">Rattus norvegicus</name>
    <name type="common">Rat</name>
    <dbReference type="NCBI Taxonomy" id="10116"/>
    <lineage>
        <taxon>Eukaryota</taxon>
        <taxon>Metazoa</taxon>
        <taxon>Chordata</taxon>
        <taxon>Craniata</taxon>
        <taxon>Vertebrata</taxon>
        <taxon>Euteleostomi</taxon>
        <taxon>Mammalia</taxon>
        <taxon>Eutheria</taxon>
        <taxon>Euarchontoglires</taxon>
        <taxon>Glires</taxon>
        <taxon>Rodentia</taxon>
        <taxon>Myomorpha</taxon>
        <taxon>Muroidea</taxon>
        <taxon>Muridae</taxon>
        <taxon>Murinae</taxon>
        <taxon>Rattus</taxon>
    </lineage>
</organism>
<evidence type="ECO:0000313" key="2">
    <source>
        <dbReference type="Proteomes" id="UP000234681"/>
    </source>
</evidence>
<sequence>MQLSKQLKASIDGFLNKNGKIADKLQVQKKNVYMAYSEIKCISTPALNPRDYYPFNSFLMQFRLSILHISICMSQNMKKRLINILCKWVLPQVSPLCIYKSL</sequence>
<proteinExistence type="predicted"/>
<dbReference type="AlphaFoldDB" id="A6JG90"/>
<dbReference type="EMBL" id="CH473985">
    <property type="protein sequence ID" value="EDL94746.1"/>
    <property type="molecule type" value="Genomic_DNA"/>
</dbReference>